<protein>
    <submittedName>
        <fullName evidence="2">Uncharacterized protein</fullName>
    </submittedName>
</protein>
<name>A0A3P7JHK6_STRVU</name>
<evidence type="ECO:0000256" key="1">
    <source>
        <dbReference type="SAM" id="MobiDB-lite"/>
    </source>
</evidence>
<feature type="compositionally biased region" description="Basic and acidic residues" evidence="1">
    <location>
        <begin position="261"/>
        <end position="277"/>
    </location>
</feature>
<gene>
    <name evidence="2" type="ORF">SVUK_LOCUS15311</name>
</gene>
<proteinExistence type="predicted"/>
<organism evidence="2 3">
    <name type="scientific">Strongylus vulgaris</name>
    <name type="common">Blood worm</name>
    <dbReference type="NCBI Taxonomy" id="40348"/>
    <lineage>
        <taxon>Eukaryota</taxon>
        <taxon>Metazoa</taxon>
        <taxon>Ecdysozoa</taxon>
        <taxon>Nematoda</taxon>
        <taxon>Chromadorea</taxon>
        <taxon>Rhabditida</taxon>
        <taxon>Rhabditina</taxon>
        <taxon>Rhabditomorpha</taxon>
        <taxon>Strongyloidea</taxon>
        <taxon>Strongylidae</taxon>
        <taxon>Strongylus</taxon>
    </lineage>
</organism>
<dbReference type="OrthoDB" id="5844636at2759"/>
<dbReference type="EMBL" id="UYYB01108144">
    <property type="protein sequence ID" value="VDM80313.1"/>
    <property type="molecule type" value="Genomic_DNA"/>
</dbReference>
<sequence length="387" mass="43417">MASQSLSRNRRPVVDEATFLEDLRKLKPAEIREPQKFTSHKLTLDPKDVRPRVGAAAAAEVASAMERPARHFIGRPQPLITEDRGNVQAELTTFHRYRDYLGIAGPMPNIKPNMGAMMKIPAFLQALQQRNEMLGFTGGNTIPPQLPHSTPVQSVKQIQAPPPPPVSQTEQHFYPQTQAPPQINQFQPPLPFPVPLNIRQAIQRLQPQQAARILNELLQKQHQQRFVDDLERSALMSPTPPLTEYDYPHDSGRTRHGLTSKKADESTVSVRKPDERIAPGVPGTVPRAREESPPEEIMWENGPVDHLDCAEYYESINPKPKGKTKENGLGATGIVLGPSSRIQRNEKAHDFAITKPKPPSYLSPEEVKKFDNCVNRLRMIATMVQDD</sequence>
<dbReference type="Proteomes" id="UP000270094">
    <property type="component" value="Unassembled WGS sequence"/>
</dbReference>
<feature type="region of interest" description="Disordered" evidence="1">
    <location>
        <begin position="235"/>
        <end position="293"/>
    </location>
</feature>
<evidence type="ECO:0000313" key="3">
    <source>
        <dbReference type="Proteomes" id="UP000270094"/>
    </source>
</evidence>
<feature type="compositionally biased region" description="Polar residues" evidence="1">
    <location>
        <begin position="148"/>
        <end position="157"/>
    </location>
</feature>
<evidence type="ECO:0000313" key="2">
    <source>
        <dbReference type="EMBL" id="VDM80313.1"/>
    </source>
</evidence>
<feature type="region of interest" description="Disordered" evidence="1">
    <location>
        <begin position="148"/>
        <end position="171"/>
    </location>
</feature>
<dbReference type="AlphaFoldDB" id="A0A3P7JHK6"/>
<accession>A0A3P7JHK6</accession>
<reference evidence="2 3" key="1">
    <citation type="submission" date="2018-11" db="EMBL/GenBank/DDBJ databases">
        <authorList>
            <consortium name="Pathogen Informatics"/>
        </authorList>
    </citation>
    <scope>NUCLEOTIDE SEQUENCE [LARGE SCALE GENOMIC DNA]</scope>
</reference>
<keyword evidence="3" id="KW-1185">Reference proteome</keyword>